<organism evidence="1 2">
    <name type="scientific">Mesorhizobium salmacidum</name>
    <dbReference type="NCBI Taxonomy" id="3015171"/>
    <lineage>
        <taxon>Bacteria</taxon>
        <taxon>Pseudomonadati</taxon>
        <taxon>Pseudomonadota</taxon>
        <taxon>Alphaproteobacteria</taxon>
        <taxon>Hyphomicrobiales</taxon>
        <taxon>Phyllobacteriaceae</taxon>
        <taxon>Mesorhizobium</taxon>
    </lineage>
</organism>
<reference evidence="1 2" key="1">
    <citation type="submission" date="2022-12" db="EMBL/GenBank/DDBJ databases">
        <authorList>
            <person name="Muema E."/>
        </authorList>
    </citation>
    <scope>NUCLEOTIDE SEQUENCE [LARGE SCALE GENOMIC DNA]</scope>
    <source>
        <strain evidence="2">1326</strain>
    </source>
</reference>
<dbReference type="Proteomes" id="UP001387293">
    <property type="component" value="Unassembled WGS sequence"/>
</dbReference>
<dbReference type="RefSeq" id="WP_337105120.1">
    <property type="nucleotide sequence ID" value="NZ_JAPYKS010000002.1"/>
</dbReference>
<proteinExistence type="predicted"/>
<sequence>MDPGTVAVMVMLSCSASLCRPTESRPVVYSSMEECEAALEARLAPWPNGEMVGRCKQVDQTATGSIPPEGYAAVQVTRGTGSDAVTTNYFVPRASN</sequence>
<name>A0ABU8KR39_9HYPH</name>
<accession>A0ABU8KR39</accession>
<evidence type="ECO:0000313" key="2">
    <source>
        <dbReference type="Proteomes" id="UP001387293"/>
    </source>
</evidence>
<dbReference type="EMBL" id="JAPYKS010000002">
    <property type="protein sequence ID" value="MEI9407942.1"/>
    <property type="molecule type" value="Genomic_DNA"/>
</dbReference>
<protein>
    <submittedName>
        <fullName evidence="1">Uncharacterized protein</fullName>
    </submittedName>
</protein>
<gene>
    <name evidence="1" type="ORF">O7A60_04025</name>
</gene>
<comment type="caution">
    <text evidence="1">The sequence shown here is derived from an EMBL/GenBank/DDBJ whole genome shotgun (WGS) entry which is preliminary data.</text>
</comment>
<keyword evidence="2" id="KW-1185">Reference proteome</keyword>
<evidence type="ECO:0000313" key="1">
    <source>
        <dbReference type="EMBL" id="MEI9407942.1"/>
    </source>
</evidence>